<dbReference type="InterPro" id="IPR008984">
    <property type="entry name" value="SMAD_FHA_dom_sf"/>
</dbReference>
<feature type="binding site" evidence="4">
    <location>
        <begin position="1020"/>
        <end position="1027"/>
    </location>
    <ligand>
        <name>ATP</name>
        <dbReference type="ChEBI" id="CHEBI:30616"/>
    </ligand>
</feature>
<evidence type="ECO:0000313" key="8">
    <source>
        <dbReference type="Proteomes" id="UP001198893"/>
    </source>
</evidence>
<dbReference type="CDD" id="cd01127">
    <property type="entry name" value="TrwB_TraG_TraD_VirD4"/>
    <property type="match status" value="1"/>
</dbReference>
<evidence type="ECO:0000256" key="2">
    <source>
        <dbReference type="ARBA" id="ARBA00022741"/>
    </source>
</evidence>
<accession>A0AAW4WK76</accession>
<dbReference type="InterPro" id="IPR050206">
    <property type="entry name" value="FtsK/SpoIIIE/SftA"/>
</dbReference>
<dbReference type="PANTHER" id="PTHR22683">
    <property type="entry name" value="SPORULATION PROTEIN RELATED"/>
    <property type="match status" value="1"/>
</dbReference>
<dbReference type="GO" id="GO:0005524">
    <property type="term" value="F:ATP binding"/>
    <property type="evidence" value="ECO:0007669"/>
    <property type="project" value="UniProtKB-UniRule"/>
</dbReference>
<dbReference type="InterPro" id="IPR023839">
    <property type="entry name" value="Firmicutes_EssC_C"/>
</dbReference>
<keyword evidence="5" id="KW-1133">Transmembrane helix</keyword>
<feature type="transmembrane region" description="Helical" evidence="5">
    <location>
        <begin position="260"/>
        <end position="281"/>
    </location>
</feature>
<name>A0AAW4WK76_9FIRM</name>
<dbReference type="GO" id="GO:0003677">
    <property type="term" value="F:DNA binding"/>
    <property type="evidence" value="ECO:0007669"/>
    <property type="project" value="InterPro"/>
</dbReference>
<dbReference type="Proteomes" id="UP001198893">
    <property type="component" value="Unassembled WGS sequence"/>
</dbReference>
<evidence type="ECO:0000256" key="3">
    <source>
        <dbReference type="ARBA" id="ARBA00022840"/>
    </source>
</evidence>
<keyword evidence="2 4" id="KW-0547">Nucleotide-binding</keyword>
<evidence type="ECO:0000256" key="4">
    <source>
        <dbReference type="PROSITE-ProRule" id="PRU00289"/>
    </source>
</evidence>
<dbReference type="CDD" id="cd00060">
    <property type="entry name" value="FHA"/>
    <property type="match status" value="1"/>
</dbReference>
<dbReference type="SUPFAM" id="SSF49879">
    <property type="entry name" value="SMAD/FHA domain"/>
    <property type="match status" value="1"/>
</dbReference>
<dbReference type="SUPFAM" id="SSF52540">
    <property type="entry name" value="P-loop containing nucleoside triphosphate hydrolases"/>
    <property type="match status" value="2"/>
</dbReference>
<feature type="binding site" evidence="4">
    <location>
        <begin position="690"/>
        <end position="697"/>
    </location>
    <ligand>
        <name>ATP</name>
        <dbReference type="ChEBI" id="CHEBI:30616"/>
    </ligand>
</feature>
<evidence type="ECO:0000259" key="6">
    <source>
        <dbReference type="PROSITE" id="PS50901"/>
    </source>
</evidence>
<evidence type="ECO:0000256" key="1">
    <source>
        <dbReference type="ARBA" id="ARBA00022737"/>
    </source>
</evidence>
<dbReference type="Pfam" id="PF01580">
    <property type="entry name" value="FtsK_SpoIIIE"/>
    <property type="match status" value="2"/>
</dbReference>
<dbReference type="GO" id="GO:0016020">
    <property type="term" value="C:membrane"/>
    <property type="evidence" value="ECO:0007669"/>
    <property type="project" value="UniProtKB-SubCell"/>
</dbReference>
<dbReference type="NCBIfam" id="TIGR03928">
    <property type="entry name" value="T7_EssCb_Firm"/>
    <property type="match status" value="1"/>
</dbReference>
<dbReference type="Gene3D" id="3.40.50.300">
    <property type="entry name" value="P-loop containing nucleotide triphosphate hydrolases"/>
    <property type="match status" value="3"/>
</dbReference>
<dbReference type="Gene3D" id="2.60.200.20">
    <property type="match status" value="1"/>
</dbReference>
<dbReference type="SMART" id="SM00382">
    <property type="entry name" value="AAA"/>
    <property type="match status" value="2"/>
</dbReference>
<reference evidence="7" key="1">
    <citation type="submission" date="2021-10" db="EMBL/GenBank/DDBJ databases">
        <title>Anaerobic single-cell dispensing facilitates the cultivation of human gut bacteria.</title>
        <authorList>
            <person name="Afrizal A."/>
        </authorList>
    </citation>
    <scope>NUCLEOTIDE SEQUENCE</scope>
    <source>
        <strain evidence="7">CLA-AA-H204</strain>
    </source>
</reference>
<keyword evidence="5" id="KW-0812">Transmembrane</keyword>
<feature type="domain" description="FtsK" evidence="6">
    <location>
        <begin position="1004"/>
        <end position="1187"/>
    </location>
</feature>
<dbReference type="PROSITE" id="PS50901">
    <property type="entry name" value="FTSK"/>
    <property type="match status" value="2"/>
</dbReference>
<sequence length="1503" mass="171679">MEYQYKVIISNRTVYKEFEIQPDMDRVKLGTGSSCEFRLNPEAFFTGIEMEFRKNGKSWNLECSDDVYFSRGDMRKLLSTEVRHGDVLSVCYASTGNEAFELRFLIDFEARVPDYNYYLEITGTIDIATDATADIILNSKFSSDSKIRLTLNGTQCQLEEIVSEYGVYLNGRKLMNKTELKDSDFFSVAEFHFYYKDRKIFFDRENLKVANGEMKEVSTHTNNFHYPLFNRNTRIKKQLSDEKIEILDAPAIPKKPENNIVLTLMPTVAMLALMIVVRGVMNTSGGSYIIFSICSMGLGIVTSILGFVSGRKQYKRECAERIRKYTNYIEKKKLEVATERQEELDSLNEMYCNVQQDIDTAMHFDRRLFEKTREDEDFLHIYLGQGTIASSRPIDYKKQERLEVGDELTEMPEKIYQLFEHIDGAPICSDMKDSNAIGIVGTKEALYGMFKNIVIDIAVRHYYGDVRLYMLVDDEKRYQWARFLPHLMNAGGIRNIVFDNESKNNIFESLFRELTYREQTEEIPYYGIVLVENEFGIKNHPISRYIEQASELGMTFVFFENSAEELPLHCDEIIELHSESEGVICKAEDGNQIKQFEYHTITDKQAADVAEKLAPVYCEEISLENSLRKNITLYELLHIFTVEDLNLAQRWQESQIFKSMAAPLGVNAKDEIVTLNLHEKAHGPHGLVAGTTGSGKSEILQSYILSAATIFHPYEIGFVIIDFKGGGMVNQFRDLPHLIGAITNIDGNEVQRSLKSIKAELMKRQNLFAEAGVNHIDKYIELYKEKRVTVALPHLVIIVDEFAELKAEEPDFMKELISAARIGRSLGVHLILATQKPSGVVDGQIWSNSKFKLCLKVQSKEDSNEVLKTPLAAEIKEPGRAYLQVGNNEIFELFQSAYSGAPATMEDTEGSKEFQISQLNFAGMRKVVYQKKKEKRKDAHNKNQLEAIVEYIAAYCKKEHITKLPDICMPPLPEILYYTDSARRDTEEIYATVGLLDDPDRQLQEALNLNVTSQNYMIIGSAQCGKTNVLQTIIRSIAGNYAPSEVNMYMIDFGSMILKNFAELNHCGGVVCVSDDEKLKNLFKLLNTEVKNRKERFAEAGVSSFVAYKETGKTDLPQIIVFIDNLTALKEMYLQDQDYLLPLCRDGIAVGISFVVANAQTSGIGYRYLNNFEGRITLFCNETSEYGMMFEGCRMKLPDIPGRSLVQINKNIFECQMYLSFEGEKEFERVQEIRKFVEMQNGKYAGQKARVIPEIPKELNAEYIQKVYPSYQKQGSVVLGLDYNTVLPDAIDFTSGGMLTLSGKKEKGKDIFAKYFIESVLQNGFGEAELYILDDMTRKWGEYEFHPKTALYVNTSETLQTVIDEIDQRVQMRYEQFSEGQLDVLEDEPWIVLIIESADAIADISGNKQEIAAIRSWLGKYRTMKIFILMTNVENANIAFNAPELLKVVKDNRRYLIFEDAANIKMCDISISVAKKYAKPIEPCDAFYICENELTKLKTVKLC</sequence>
<keyword evidence="5" id="KW-0472">Membrane</keyword>
<feature type="domain" description="FtsK" evidence="6">
    <location>
        <begin position="670"/>
        <end position="864"/>
    </location>
</feature>
<comment type="caution">
    <text evidence="7">The sequence shown here is derived from an EMBL/GenBank/DDBJ whole genome shotgun (WGS) entry which is preliminary data.</text>
</comment>
<dbReference type="EMBL" id="JAJEQW010000017">
    <property type="protein sequence ID" value="MCC2243191.1"/>
    <property type="molecule type" value="Genomic_DNA"/>
</dbReference>
<keyword evidence="3 4" id="KW-0067">ATP-binding</keyword>
<evidence type="ECO:0000313" key="7">
    <source>
        <dbReference type="EMBL" id="MCC2243191.1"/>
    </source>
</evidence>
<dbReference type="PANTHER" id="PTHR22683:SF1">
    <property type="entry name" value="TYPE VII SECRETION SYSTEM PROTEIN ESSC"/>
    <property type="match status" value="1"/>
</dbReference>
<dbReference type="RefSeq" id="WP_227710697.1">
    <property type="nucleotide sequence ID" value="NZ_JAJEQW010000017.1"/>
</dbReference>
<dbReference type="InterPro" id="IPR003593">
    <property type="entry name" value="AAA+_ATPase"/>
</dbReference>
<evidence type="ECO:0000256" key="5">
    <source>
        <dbReference type="SAM" id="Phobius"/>
    </source>
</evidence>
<protein>
    <submittedName>
        <fullName evidence="7">Type VII secretion protein EssC</fullName>
    </submittedName>
</protein>
<keyword evidence="1" id="KW-0677">Repeat</keyword>
<organism evidence="7 8">
    <name type="scientific">Roseburia amylophila</name>
    <dbReference type="NCBI Taxonomy" id="2981794"/>
    <lineage>
        <taxon>Bacteria</taxon>
        <taxon>Bacillati</taxon>
        <taxon>Bacillota</taxon>
        <taxon>Clostridia</taxon>
        <taxon>Lachnospirales</taxon>
        <taxon>Lachnospiraceae</taxon>
        <taxon>Roseburia</taxon>
    </lineage>
</organism>
<dbReference type="InterPro" id="IPR027417">
    <property type="entry name" value="P-loop_NTPase"/>
</dbReference>
<dbReference type="InterPro" id="IPR002543">
    <property type="entry name" value="FtsK_dom"/>
</dbReference>
<proteinExistence type="predicted"/>
<gene>
    <name evidence="7" type="primary">essC</name>
    <name evidence="7" type="ORF">LKD47_12990</name>
</gene>
<feature type="transmembrane region" description="Helical" evidence="5">
    <location>
        <begin position="288"/>
        <end position="308"/>
    </location>
</feature>